<reference evidence="2" key="1">
    <citation type="journal article" date="2022" name="Mol. Ecol. Resour.">
        <title>The genomes of chicory, endive, great burdock and yacon provide insights into Asteraceae palaeo-polyploidization history and plant inulin production.</title>
        <authorList>
            <person name="Fan W."/>
            <person name="Wang S."/>
            <person name="Wang H."/>
            <person name="Wang A."/>
            <person name="Jiang F."/>
            <person name="Liu H."/>
            <person name="Zhao H."/>
            <person name="Xu D."/>
            <person name="Zhang Y."/>
        </authorList>
    </citation>
    <scope>NUCLEOTIDE SEQUENCE [LARGE SCALE GENOMIC DNA]</scope>
    <source>
        <strain evidence="2">cv. Yunnan</strain>
    </source>
</reference>
<reference evidence="1 2" key="2">
    <citation type="journal article" date="2022" name="Mol. Ecol. Resour.">
        <title>The genomes of chicory, endive, great burdock and yacon provide insights into Asteraceae paleo-polyploidization history and plant inulin production.</title>
        <authorList>
            <person name="Fan W."/>
            <person name="Wang S."/>
            <person name="Wang H."/>
            <person name="Wang A."/>
            <person name="Jiang F."/>
            <person name="Liu H."/>
            <person name="Zhao H."/>
            <person name="Xu D."/>
            <person name="Zhang Y."/>
        </authorList>
    </citation>
    <scope>NUCLEOTIDE SEQUENCE [LARGE SCALE GENOMIC DNA]</scope>
    <source>
        <strain evidence="2">cv. Yunnan</strain>
        <tissue evidence="1">Leaves</tissue>
    </source>
</reference>
<keyword evidence="2" id="KW-1185">Reference proteome</keyword>
<dbReference type="Proteomes" id="UP001056120">
    <property type="component" value="Linkage Group LG21"/>
</dbReference>
<organism evidence="1 2">
    <name type="scientific">Smallanthus sonchifolius</name>
    <dbReference type="NCBI Taxonomy" id="185202"/>
    <lineage>
        <taxon>Eukaryota</taxon>
        <taxon>Viridiplantae</taxon>
        <taxon>Streptophyta</taxon>
        <taxon>Embryophyta</taxon>
        <taxon>Tracheophyta</taxon>
        <taxon>Spermatophyta</taxon>
        <taxon>Magnoliopsida</taxon>
        <taxon>eudicotyledons</taxon>
        <taxon>Gunneridae</taxon>
        <taxon>Pentapetalae</taxon>
        <taxon>asterids</taxon>
        <taxon>campanulids</taxon>
        <taxon>Asterales</taxon>
        <taxon>Asteraceae</taxon>
        <taxon>Asteroideae</taxon>
        <taxon>Heliantheae alliance</taxon>
        <taxon>Millerieae</taxon>
        <taxon>Smallanthus</taxon>
    </lineage>
</organism>
<name>A0ACB9CF26_9ASTR</name>
<comment type="caution">
    <text evidence="1">The sequence shown here is derived from an EMBL/GenBank/DDBJ whole genome shotgun (WGS) entry which is preliminary data.</text>
</comment>
<evidence type="ECO:0000313" key="1">
    <source>
        <dbReference type="EMBL" id="KAI3732884.1"/>
    </source>
</evidence>
<dbReference type="EMBL" id="CM042038">
    <property type="protein sequence ID" value="KAI3732884.1"/>
    <property type="molecule type" value="Genomic_DNA"/>
</dbReference>
<gene>
    <name evidence="1" type="ORF">L1987_64095</name>
</gene>
<evidence type="ECO:0000313" key="2">
    <source>
        <dbReference type="Proteomes" id="UP001056120"/>
    </source>
</evidence>
<sequence length="174" mass="20090">MDERGRSFHCVTWTLPPAIHHRPRRSFHTGRTTTTVVRPDRRHRPIHIRPCAFKRWLRSGEECFDQILRVWISPQIMEEPPKDAERGRTFKFLFIACEIFTCEVDIILKALVEDDELMNMLLSFLEPEHPHSTLLAGYFSKDCPEVHGNAAKALSAITRYAPPGLDTKISSLVL</sequence>
<accession>A0ACB9CF26</accession>
<proteinExistence type="predicted"/>
<protein>
    <submittedName>
        <fullName evidence="1">Uncharacterized protein</fullName>
    </submittedName>
</protein>